<dbReference type="Proteomes" id="UP000031623">
    <property type="component" value="Chromosome"/>
</dbReference>
<dbReference type="InterPro" id="IPR027417">
    <property type="entry name" value="P-loop_NTPase"/>
</dbReference>
<feature type="transmembrane region" description="Helical" evidence="8">
    <location>
        <begin position="267"/>
        <end position="286"/>
    </location>
</feature>
<keyword evidence="2" id="KW-0813">Transport</keyword>
<evidence type="ECO:0000256" key="6">
    <source>
        <dbReference type="ARBA" id="ARBA00022989"/>
    </source>
</evidence>
<dbReference type="SMART" id="SM00382">
    <property type="entry name" value="AAA"/>
    <property type="match status" value="1"/>
</dbReference>
<feature type="transmembrane region" description="Helical" evidence="8">
    <location>
        <begin position="298"/>
        <end position="319"/>
    </location>
</feature>
<dbReference type="SUPFAM" id="SSF52540">
    <property type="entry name" value="P-loop containing nucleoside triphosphate hydrolases"/>
    <property type="match status" value="1"/>
</dbReference>
<comment type="subcellular location">
    <subcellularLocation>
        <location evidence="1">Cell membrane</location>
        <topology evidence="1">Multi-pass membrane protein</topology>
    </subcellularLocation>
</comment>
<reference evidence="11 12" key="1">
    <citation type="journal article" date="2014" name="ISME J.">
        <title>Ecophysiology of Thioploca ingrica as revealed by the complete genome sequence supplemented with proteomic evidence.</title>
        <authorList>
            <person name="Kojima H."/>
            <person name="Ogura Y."/>
            <person name="Yamamoto N."/>
            <person name="Togashi T."/>
            <person name="Mori H."/>
            <person name="Watanabe T."/>
            <person name="Nemoto F."/>
            <person name="Kurokawa K."/>
            <person name="Hayashi T."/>
            <person name="Fukui M."/>
        </authorList>
    </citation>
    <scope>NUCLEOTIDE SEQUENCE [LARGE SCALE GENOMIC DNA]</scope>
</reference>
<dbReference type="Gene3D" id="1.20.1560.10">
    <property type="entry name" value="ABC transporter type 1, transmembrane domain"/>
    <property type="match status" value="1"/>
</dbReference>
<feature type="transmembrane region" description="Helical" evidence="8">
    <location>
        <begin position="151"/>
        <end position="173"/>
    </location>
</feature>
<dbReference type="PROSITE" id="PS50893">
    <property type="entry name" value="ABC_TRANSPORTER_2"/>
    <property type="match status" value="1"/>
</dbReference>
<keyword evidence="7 8" id="KW-0472">Membrane</keyword>
<dbReference type="PROSITE" id="PS00211">
    <property type="entry name" value="ABC_TRANSPORTER_1"/>
    <property type="match status" value="1"/>
</dbReference>
<evidence type="ECO:0000256" key="7">
    <source>
        <dbReference type="ARBA" id="ARBA00023136"/>
    </source>
</evidence>
<dbReference type="InterPro" id="IPR003593">
    <property type="entry name" value="AAA+_ATPase"/>
</dbReference>
<keyword evidence="6 8" id="KW-1133">Transmembrane helix</keyword>
<evidence type="ECO:0000259" key="10">
    <source>
        <dbReference type="PROSITE" id="PS50929"/>
    </source>
</evidence>
<keyword evidence="12" id="KW-1185">Reference proteome</keyword>
<evidence type="ECO:0000256" key="5">
    <source>
        <dbReference type="ARBA" id="ARBA00022840"/>
    </source>
</evidence>
<feature type="domain" description="ABC transporter" evidence="9">
    <location>
        <begin position="358"/>
        <end position="592"/>
    </location>
</feature>
<evidence type="ECO:0000313" key="11">
    <source>
        <dbReference type="EMBL" id="BAP55800.1"/>
    </source>
</evidence>
<organism evidence="11 12">
    <name type="scientific">Thioploca ingrica</name>
    <dbReference type="NCBI Taxonomy" id="40754"/>
    <lineage>
        <taxon>Bacteria</taxon>
        <taxon>Pseudomonadati</taxon>
        <taxon>Pseudomonadota</taxon>
        <taxon>Gammaproteobacteria</taxon>
        <taxon>Thiotrichales</taxon>
        <taxon>Thiotrichaceae</taxon>
        <taxon>Thioploca</taxon>
    </lineage>
</organism>
<sequence>MRNIMTHYRYTTKAHLDRRDRKNLPNMLPYIWDYRGRVLLALLFLVLAKMANVGVPMVLKYIVDALDKHQQTTPVLPITLLTAYGILRLSSSLFNELRDAVFARVRYHAMRRLSNQVLTHLHDLSLRFHLERQIGAISRDLERGTRSISSILNYMIFQIIPTLAEFLFIALILFSQYDIQFAGITFLTVIIYVIFTFAVTEWRMEFRYTMNAKESEANNQAIDSLVNYETVKAFNNEAFEVQRYDNTLSQWELAAVKSQTSMSALNFGQSAIIAIGVTLIMLLASQGVVTGQMSLGDLVLVNAFLLQLFIPLNFLGVVYRSVKYALADMDLMFKLLDNQPEIQDHPQAQPLQVNGGAVCFEEVSFHYQPDRPILAPLSFTIPAGHKVAIVGASGAGKSTVARLLLRFYDVTTGRILINGQDIRHVTQASLRAAIGVVPQDTVLFNDTIRYNIAYARPQASQAEIVTAAQLANIHTFIESLPQGYDTTVGERGLKLSGGEKQRVAIARAMLKCPQILIFDEATSSLDSHSEQLIQTALSQVAVNHTTLVIAHRLSTIVDAQQILVMEQRQIIEQGTHIKLLNANGVYAAMWARQQEEK</sequence>
<dbReference type="CDD" id="cd18582">
    <property type="entry name" value="ABC_6TM_ATM1_ABCB7"/>
    <property type="match status" value="1"/>
</dbReference>
<name>A0A090AL74_9GAMM</name>
<dbReference type="Pfam" id="PF00664">
    <property type="entry name" value="ABC_membrane"/>
    <property type="match status" value="1"/>
</dbReference>
<dbReference type="KEGG" id="tig:THII_1503"/>
<dbReference type="Gene3D" id="3.40.50.300">
    <property type="entry name" value="P-loop containing nucleotide triphosphate hydrolases"/>
    <property type="match status" value="1"/>
</dbReference>
<dbReference type="PANTHER" id="PTHR24221:SF402">
    <property type="entry name" value="IRON-SULFUR CLUSTERS TRANSPORTER ABCB7, MITOCHONDRIAL"/>
    <property type="match status" value="1"/>
</dbReference>
<dbReference type="InterPro" id="IPR039421">
    <property type="entry name" value="Type_1_exporter"/>
</dbReference>
<evidence type="ECO:0000256" key="8">
    <source>
        <dbReference type="SAM" id="Phobius"/>
    </source>
</evidence>
<evidence type="ECO:0000313" key="12">
    <source>
        <dbReference type="Proteomes" id="UP000031623"/>
    </source>
</evidence>
<dbReference type="InterPro" id="IPR011527">
    <property type="entry name" value="ABC1_TM_dom"/>
</dbReference>
<dbReference type="GO" id="GO:0005524">
    <property type="term" value="F:ATP binding"/>
    <property type="evidence" value="ECO:0007669"/>
    <property type="project" value="UniProtKB-KW"/>
</dbReference>
<accession>A0A090AL74</accession>
<dbReference type="GO" id="GO:0006879">
    <property type="term" value="P:intracellular iron ion homeostasis"/>
    <property type="evidence" value="ECO:0007669"/>
    <property type="project" value="TreeGrafter"/>
</dbReference>
<dbReference type="PANTHER" id="PTHR24221">
    <property type="entry name" value="ATP-BINDING CASSETTE SUB-FAMILY B"/>
    <property type="match status" value="1"/>
</dbReference>
<feature type="transmembrane region" description="Helical" evidence="8">
    <location>
        <begin position="179"/>
        <end position="200"/>
    </location>
</feature>
<dbReference type="HOGENOM" id="CLU_000604_84_1_6"/>
<dbReference type="GO" id="GO:0005886">
    <property type="term" value="C:plasma membrane"/>
    <property type="evidence" value="ECO:0007669"/>
    <property type="project" value="UniProtKB-SubCell"/>
</dbReference>
<dbReference type="PROSITE" id="PS50929">
    <property type="entry name" value="ABC_TM1F"/>
    <property type="match status" value="1"/>
</dbReference>
<keyword evidence="4" id="KW-0547">Nucleotide-binding</keyword>
<evidence type="ECO:0000256" key="3">
    <source>
        <dbReference type="ARBA" id="ARBA00022692"/>
    </source>
</evidence>
<evidence type="ECO:0000256" key="1">
    <source>
        <dbReference type="ARBA" id="ARBA00004651"/>
    </source>
</evidence>
<keyword evidence="5" id="KW-0067">ATP-binding</keyword>
<dbReference type="GO" id="GO:0140359">
    <property type="term" value="F:ABC-type transporter activity"/>
    <property type="evidence" value="ECO:0007669"/>
    <property type="project" value="InterPro"/>
</dbReference>
<dbReference type="AlphaFoldDB" id="A0A090AL74"/>
<evidence type="ECO:0000256" key="2">
    <source>
        <dbReference type="ARBA" id="ARBA00022448"/>
    </source>
</evidence>
<evidence type="ECO:0000256" key="4">
    <source>
        <dbReference type="ARBA" id="ARBA00022741"/>
    </source>
</evidence>
<dbReference type="GO" id="GO:0016887">
    <property type="term" value="F:ATP hydrolysis activity"/>
    <property type="evidence" value="ECO:0007669"/>
    <property type="project" value="InterPro"/>
</dbReference>
<dbReference type="InterPro" id="IPR017871">
    <property type="entry name" value="ABC_transporter-like_CS"/>
</dbReference>
<dbReference type="FunFam" id="3.40.50.300:FF:000186">
    <property type="entry name" value="ATP-binding cassette sub-family B member 7, mitochondrial"/>
    <property type="match status" value="1"/>
</dbReference>
<feature type="transmembrane region" description="Helical" evidence="8">
    <location>
        <begin position="38"/>
        <end position="63"/>
    </location>
</feature>
<dbReference type="InterPro" id="IPR036640">
    <property type="entry name" value="ABC1_TM_sf"/>
</dbReference>
<dbReference type="SUPFAM" id="SSF90123">
    <property type="entry name" value="ABC transporter transmembrane region"/>
    <property type="match status" value="1"/>
</dbReference>
<proteinExistence type="predicted"/>
<feature type="domain" description="ABC transmembrane type-1" evidence="10">
    <location>
        <begin position="39"/>
        <end position="322"/>
    </location>
</feature>
<feature type="transmembrane region" description="Helical" evidence="8">
    <location>
        <begin position="75"/>
        <end position="94"/>
    </location>
</feature>
<dbReference type="STRING" id="40754.THII_1503"/>
<dbReference type="Pfam" id="PF00005">
    <property type="entry name" value="ABC_tran"/>
    <property type="match status" value="1"/>
</dbReference>
<keyword evidence="3 8" id="KW-0812">Transmembrane</keyword>
<protein>
    <submittedName>
        <fullName evidence="11">Metal ABC transporter permease</fullName>
    </submittedName>
</protein>
<dbReference type="EMBL" id="AP014633">
    <property type="protein sequence ID" value="BAP55800.1"/>
    <property type="molecule type" value="Genomic_DNA"/>
</dbReference>
<evidence type="ECO:0000259" key="9">
    <source>
        <dbReference type="PROSITE" id="PS50893"/>
    </source>
</evidence>
<gene>
    <name evidence="11" type="ORF">THII_1503</name>
</gene>
<dbReference type="InterPro" id="IPR003439">
    <property type="entry name" value="ABC_transporter-like_ATP-bd"/>
</dbReference>